<sequence>MSLRYVISGRQPSTTFHFRKESQNNHNTVHSLRGKTLTEVDTGGQANDEPDLGDHFMTNLATLTLTESPVLDTVPFSPIFILYESSWSLDTSCGVGAKSGEAKKLRDT</sequence>
<gene>
    <name evidence="1" type="ORF">AVEN_224214_1</name>
</gene>
<dbReference type="Proteomes" id="UP000499080">
    <property type="component" value="Unassembled WGS sequence"/>
</dbReference>
<name>A0A4Y2EG85_ARAVE</name>
<dbReference type="AlphaFoldDB" id="A0A4Y2EG85"/>
<proteinExistence type="predicted"/>
<evidence type="ECO:0000313" key="1">
    <source>
        <dbReference type="EMBL" id="GBM28163.1"/>
    </source>
</evidence>
<protein>
    <submittedName>
        <fullName evidence="1">Uncharacterized protein</fullName>
    </submittedName>
</protein>
<accession>A0A4Y2EG85</accession>
<organism evidence="1 2">
    <name type="scientific">Araneus ventricosus</name>
    <name type="common">Orbweaver spider</name>
    <name type="synonym">Epeira ventricosa</name>
    <dbReference type="NCBI Taxonomy" id="182803"/>
    <lineage>
        <taxon>Eukaryota</taxon>
        <taxon>Metazoa</taxon>
        <taxon>Ecdysozoa</taxon>
        <taxon>Arthropoda</taxon>
        <taxon>Chelicerata</taxon>
        <taxon>Arachnida</taxon>
        <taxon>Araneae</taxon>
        <taxon>Araneomorphae</taxon>
        <taxon>Entelegynae</taxon>
        <taxon>Araneoidea</taxon>
        <taxon>Araneidae</taxon>
        <taxon>Araneus</taxon>
    </lineage>
</organism>
<keyword evidence="2" id="KW-1185">Reference proteome</keyword>
<dbReference type="EMBL" id="BGPR01000604">
    <property type="protein sequence ID" value="GBM28163.1"/>
    <property type="molecule type" value="Genomic_DNA"/>
</dbReference>
<evidence type="ECO:0000313" key="2">
    <source>
        <dbReference type="Proteomes" id="UP000499080"/>
    </source>
</evidence>
<comment type="caution">
    <text evidence="1">The sequence shown here is derived from an EMBL/GenBank/DDBJ whole genome shotgun (WGS) entry which is preliminary data.</text>
</comment>
<reference evidence="1 2" key="1">
    <citation type="journal article" date="2019" name="Sci. Rep.">
        <title>Orb-weaving spider Araneus ventricosus genome elucidates the spidroin gene catalogue.</title>
        <authorList>
            <person name="Kono N."/>
            <person name="Nakamura H."/>
            <person name="Ohtoshi R."/>
            <person name="Moran D.A.P."/>
            <person name="Shinohara A."/>
            <person name="Yoshida Y."/>
            <person name="Fujiwara M."/>
            <person name="Mori M."/>
            <person name="Tomita M."/>
            <person name="Arakawa K."/>
        </authorList>
    </citation>
    <scope>NUCLEOTIDE SEQUENCE [LARGE SCALE GENOMIC DNA]</scope>
</reference>